<evidence type="ECO:0000256" key="3">
    <source>
        <dbReference type="ARBA" id="ARBA00023274"/>
    </source>
</evidence>
<dbReference type="EMBL" id="CASHTH010002906">
    <property type="protein sequence ID" value="CAI8036869.1"/>
    <property type="molecule type" value="Genomic_DNA"/>
</dbReference>
<dbReference type="Pfam" id="PF00466">
    <property type="entry name" value="Ribosomal_L10"/>
    <property type="match status" value="1"/>
</dbReference>
<keyword evidence="2 6" id="KW-0689">Ribosomal protein</keyword>
<dbReference type="PANTHER" id="PTHR11560">
    <property type="entry name" value="39S RIBOSOMAL PROTEIN L10, MITOCHONDRIAL"/>
    <property type="match status" value="1"/>
</dbReference>
<sequence length="188" mass="20128">MPNQANVQQTEQIRKIFDSADVVLLTDFQGLTVAEINELRNQLRAADIRYKVCKNTLVNVVAEERGIEGLTPYLKGNTALATGTDPAASSKILLAFGEEHENFKIKGGVLGTRVIDAAGVEALKDMPSREVLIAKTVGLISAPLIGLVRTLHQGSPANGIVNVLSGTIRQVTSVLTQVAEQKKEAENA</sequence>
<dbReference type="AlphaFoldDB" id="A0AA35SWB7"/>
<dbReference type="SUPFAM" id="SSF160369">
    <property type="entry name" value="Ribosomal protein L10-like"/>
    <property type="match status" value="1"/>
</dbReference>
<protein>
    <recommendedName>
        <fullName evidence="4">Large ribosomal subunit protein uL10m</fullName>
    </recommendedName>
    <alternativeName>
        <fullName evidence="5">39S ribosomal protein L10, mitochondrial</fullName>
    </alternativeName>
</protein>
<dbReference type="Gene3D" id="3.30.70.1730">
    <property type="match status" value="1"/>
</dbReference>
<keyword evidence="3" id="KW-0687">Ribonucleoprotein</keyword>
<dbReference type="Proteomes" id="UP001174909">
    <property type="component" value="Unassembled WGS sequence"/>
</dbReference>
<dbReference type="InterPro" id="IPR022973">
    <property type="entry name" value="Ribosomal_uL10_bac"/>
</dbReference>
<comment type="caution">
    <text evidence="6">The sequence shown here is derived from an EMBL/GenBank/DDBJ whole genome shotgun (WGS) entry which is preliminary data.</text>
</comment>
<evidence type="ECO:0000313" key="7">
    <source>
        <dbReference type="Proteomes" id="UP001174909"/>
    </source>
</evidence>
<dbReference type="GO" id="GO:0006412">
    <property type="term" value="P:translation"/>
    <property type="evidence" value="ECO:0007669"/>
    <property type="project" value="InterPro"/>
</dbReference>
<evidence type="ECO:0000256" key="1">
    <source>
        <dbReference type="ARBA" id="ARBA00008889"/>
    </source>
</evidence>
<dbReference type="HAMAP" id="MF_00362">
    <property type="entry name" value="Ribosomal_uL10"/>
    <property type="match status" value="1"/>
</dbReference>
<comment type="similarity">
    <text evidence="1">Belongs to the universal ribosomal protein uL10 family.</text>
</comment>
<evidence type="ECO:0000313" key="6">
    <source>
        <dbReference type="EMBL" id="CAI8036869.1"/>
    </source>
</evidence>
<evidence type="ECO:0000256" key="2">
    <source>
        <dbReference type="ARBA" id="ARBA00022980"/>
    </source>
</evidence>
<dbReference type="InterPro" id="IPR002363">
    <property type="entry name" value="Ribosomal_uL10_CS_bac"/>
</dbReference>
<evidence type="ECO:0000256" key="4">
    <source>
        <dbReference type="ARBA" id="ARBA00035707"/>
    </source>
</evidence>
<reference evidence="6" key="1">
    <citation type="submission" date="2023-03" db="EMBL/GenBank/DDBJ databases">
        <authorList>
            <person name="Steffen K."/>
            <person name="Cardenas P."/>
        </authorList>
    </citation>
    <scope>NUCLEOTIDE SEQUENCE</scope>
</reference>
<name>A0AA35SWB7_GEOBA</name>
<dbReference type="InterPro" id="IPR043141">
    <property type="entry name" value="Ribosomal_uL10-like_sf"/>
</dbReference>
<dbReference type="GO" id="GO:0003735">
    <property type="term" value="F:structural constituent of ribosome"/>
    <property type="evidence" value="ECO:0007669"/>
    <property type="project" value="InterPro"/>
</dbReference>
<dbReference type="NCBIfam" id="NF000955">
    <property type="entry name" value="PRK00099.1-1"/>
    <property type="match status" value="1"/>
</dbReference>
<dbReference type="InterPro" id="IPR047865">
    <property type="entry name" value="Ribosomal_uL10_bac_type"/>
</dbReference>
<dbReference type="GO" id="GO:0015934">
    <property type="term" value="C:large ribosomal subunit"/>
    <property type="evidence" value="ECO:0007669"/>
    <property type="project" value="InterPro"/>
</dbReference>
<accession>A0AA35SWB7</accession>
<organism evidence="6 7">
    <name type="scientific">Geodia barretti</name>
    <name type="common">Barrett's horny sponge</name>
    <dbReference type="NCBI Taxonomy" id="519541"/>
    <lineage>
        <taxon>Eukaryota</taxon>
        <taxon>Metazoa</taxon>
        <taxon>Porifera</taxon>
        <taxon>Demospongiae</taxon>
        <taxon>Heteroscleromorpha</taxon>
        <taxon>Tetractinellida</taxon>
        <taxon>Astrophorina</taxon>
        <taxon>Geodiidae</taxon>
        <taxon>Geodia</taxon>
    </lineage>
</organism>
<evidence type="ECO:0000256" key="5">
    <source>
        <dbReference type="ARBA" id="ARBA00035716"/>
    </source>
</evidence>
<proteinExistence type="inferred from homology"/>
<dbReference type="InterPro" id="IPR001790">
    <property type="entry name" value="Ribosomal_uL10"/>
</dbReference>
<dbReference type="CDD" id="cd05797">
    <property type="entry name" value="Ribosomal_L10"/>
    <property type="match status" value="1"/>
</dbReference>
<dbReference type="Gene3D" id="6.10.250.290">
    <property type="match status" value="2"/>
</dbReference>
<gene>
    <name evidence="6" type="ORF">GBAR_LOCUS20656</name>
</gene>
<dbReference type="PROSITE" id="PS01109">
    <property type="entry name" value="RIBOSOMAL_L10"/>
    <property type="match status" value="1"/>
</dbReference>
<keyword evidence="7" id="KW-1185">Reference proteome</keyword>